<keyword evidence="2" id="KW-1185">Reference proteome</keyword>
<dbReference type="PANTHER" id="PTHR37203">
    <property type="match status" value="1"/>
</dbReference>
<proteinExistence type="predicted"/>
<gene>
    <name evidence="1" type="ORF">SHERM_17478</name>
</gene>
<dbReference type="PANTHER" id="PTHR37203:SF3">
    <property type="entry name" value="SLR0975 PROTEIN"/>
    <property type="match status" value="1"/>
</dbReference>
<dbReference type="EMBL" id="CACSLK010016728">
    <property type="protein sequence ID" value="CAA0818106.1"/>
    <property type="molecule type" value="Genomic_DNA"/>
</dbReference>
<accession>A0A9N7MZW7</accession>
<evidence type="ECO:0000313" key="1">
    <source>
        <dbReference type="EMBL" id="CAA0818106.1"/>
    </source>
</evidence>
<organism evidence="1 2">
    <name type="scientific">Striga hermonthica</name>
    <name type="common">Purple witchweed</name>
    <name type="synonym">Buchnera hermonthica</name>
    <dbReference type="NCBI Taxonomy" id="68872"/>
    <lineage>
        <taxon>Eukaryota</taxon>
        <taxon>Viridiplantae</taxon>
        <taxon>Streptophyta</taxon>
        <taxon>Embryophyta</taxon>
        <taxon>Tracheophyta</taxon>
        <taxon>Spermatophyta</taxon>
        <taxon>Magnoliopsida</taxon>
        <taxon>eudicotyledons</taxon>
        <taxon>Gunneridae</taxon>
        <taxon>Pentapetalae</taxon>
        <taxon>asterids</taxon>
        <taxon>lamiids</taxon>
        <taxon>Lamiales</taxon>
        <taxon>Orobanchaceae</taxon>
        <taxon>Buchnereae</taxon>
        <taxon>Striga</taxon>
    </lineage>
</organism>
<evidence type="ECO:0000313" key="2">
    <source>
        <dbReference type="Proteomes" id="UP001153555"/>
    </source>
</evidence>
<comment type="caution">
    <text evidence="1">The sequence shown here is derived from an EMBL/GenBank/DDBJ whole genome shotgun (WGS) entry which is preliminary data.</text>
</comment>
<dbReference type="OrthoDB" id="448946at2759"/>
<sequence length="382" mass="42106">MMAMPPPPIAAAPPIATAPAPYSITPTKKIPYFHHHHSLSSPPLTSSILWNPSRSTLTHGPASRILLSRPLAIISRHSYEGKGSSAFDPELRSVLELATDSELYELERILFGPSYFSPLLKSILKSDDDDGMMIGEDPNEREGFITRLESRFLFLAADARSTLRGWRPSYRKVLLAVRKQLKIPCSKDLSAEDLEVEIFLHLLQEYSSEEPINFSSSNGDSNNGDEPNDLELGLSLWKVQKLAALGIGATELRSIIMKGGGMLTLEKLFELVGGRLSTKMLSEAAKYSMKKEAINKGGKLAAIHLESAMGLLATRQGLKAAATRYLGLRSVTQLLGPIMWGTLLADVVIQMLGTDYARILRAIYAFAQIRIYRSYKTASEVM</sequence>
<protein>
    <submittedName>
        <fullName evidence="1">Uncharacterized protein</fullName>
    </submittedName>
</protein>
<reference evidence="1" key="1">
    <citation type="submission" date="2019-12" db="EMBL/GenBank/DDBJ databases">
        <authorList>
            <person name="Scholes J."/>
        </authorList>
    </citation>
    <scope>NUCLEOTIDE SEQUENCE</scope>
</reference>
<name>A0A9N7MZW7_STRHE</name>
<dbReference type="AlphaFoldDB" id="A0A9N7MZW7"/>
<dbReference type="Proteomes" id="UP001153555">
    <property type="component" value="Unassembled WGS sequence"/>
</dbReference>